<proteinExistence type="predicted"/>
<sequence>MATIMTNSRPPSGRVPAPIVSNHAHNSLLPVPPRLPFPTSPAMPDRRSRLKRLNMSISSRENASSTETGSDAGSAVEDDVLLSKRAARKGPRTRGYDRRPSRGRVSSASHAAAAVPNNEKLGLGFNVTGNERLHPHLNSMDVSSDDLSVNSSGGMSTVIIIIKQNSSTASKVRHRNIVTPRQHGPIVSDAPDEVGGRQRQRRNRSRQGRSELIRFRLPDISIRQTVSSPQPQGIFLTSLAYDVSSDDLAKD</sequence>
<protein>
    <submittedName>
        <fullName evidence="2">Uncharacterized protein</fullName>
    </submittedName>
</protein>
<organism evidence="2 3">
    <name type="scientific">Elysia marginata</name>
    <dbReference type="NCBI Taxonomy" id="1093978"/>
    <lineage>
        <taxon>Eukaryota</taxon>
        <taxon>Metazoa</taxon>
        <taxon>Spiralia</taxon>
        <taxon>Lophotrochozoa</taxon>
        <taxon>Mollusca</taxon>
        <taxon>Gastropoda</taxon>
        <taxon>Heterobranchia</taxon>
        <taxon>Euthyneura</taxon>
        <taxon>Panpulmonata</taxon>
        <taxon>Sacoglossa</taxon>
        <taxon>Placobranchoidea</taxon>
        <taxon>Plakobranchidae</taxon>
        <taxon>Elysia</taxon>
    </lineage>
</organism>
<name>A0AAV4I3N6_9GAST</name>
<feature type="compositionally biased region" description="Basic residues" evidence="1">
    <location>
        <begin position="198"/>
        <end position="207"/>
    </location>
</feature>
<gene>
    <name evidence="2" type="ORF">ElyMa_006510900</name>
</gene>
<feature type="region of interest" description="Disordered" evidence="1">
    <location>
        <begin position="1"/>
        <end position="114"/>
    </location>
</feature>
<evidence type="ECO:0000313" key="2">
    <source>
        <dbReference type="EMBL" id="GFS05028.1"/>
    </source>
</evidence>
<feature type="compositionally biased region" description="Polar residues" evidence="1">
    <location>
        <begin position="1"/>
        <end position="10"/>
    </location>
</feature>
<evidence type="ECO:0000256" key="1">
    <source>
        <dbReference type="SAM" id="MobiDB-lite"/>
    </source>
</evidence>
<reference evidence="2 3" key="1">
    <citation type="journal article" date="2021" name="Elife">
        <title>Chloroplast acquisition without the gene transfer in kleptoplastic sea slugs, Plakobranchus ocellatus.</title>
        <authorList>
            <person name="Maeda T."/>
            <person name="Takahashi S."/>
            <person name="Yoshida T."/>
            <person name="Shimamura S."/>
            <person name="Takaki Y."/>
            <person name="Nagai Y."/>
            <person name="Toyoda A."/>
            <person name="Suzuki Y."/>
            <person name="Arimoto A."/>
            <person name="Ishii H."/>
            <person name="Satoh N."/>
            <person name="Nishiyama T."/>
            <person name="Hasebe M."/>
            <person name="Maruyama T."/>
            <person name="Minagawa J."/>
            <person name="Obokata J."/>
            <person name="Shigenobu S."/>
        </authorList>
    </citation>
    <scope>NUCLEOTIDE SEQUENCE [LARGE SCALE GENOMIC DNA]</scope>
</reference>
<dbReference type="AlphaFoldDB" id="A0AAV4I3N6"/>
<dbReference type="EMBL" id="BMAT01013054">
    <property type="protein sequence ID" value="GFS05028.1"/>
    <property type="molecule type" value="Genomic_DNA"/>
</dbReference>
<feature type="compositionally biased region" description="Pro residues" evidence="1">
    <location>
        <begin position="30"/>
        <end position="41"/>
    </location>
</feature>
<dbReference type="Proteomes" id="UP000762676">
    <property type="component" value="Unassembled WGS sequence"/>
</dbReference>
<comment type="caution">
    <text evidence="2">The sequence shown here is derived from an EMBL/GenBank/DDBJ whole genome shotgun (WGS) entry which is preliminary data.</text>
</comment>
<feature type="compositionally biased region" description="Polar residues" evidence="1">
    <location>
        <begin position="55"/>
        <end position="71"/>
    </location>
</feature>
<keyword evidence="3" id="KW-1185">Reference proteome</keyword>
<evidence type="ECO:0000313" key="3">
    <source>
        <dbReference type="Proteomes" id="UP000762676"/>
    </source>
</evidence>
<feature type="region of interest" description="Disordered" evidence="1">
    <location>
        <begin position="181"/>
        <end position="207"/>
    </location>
</feature>
<accession>A0AAV4I3N6</accession>